<protein>
    <submittedName>
        <fullName evidence="3">Uncharacterized protein</fullName>
    </submittedName>
</protein>
<sequence length="162" mass="16714">MFLSTVLSILGLGVIVYVLFTLAVYALPFFVAMTVGLYVYESDAGVLAAIVAAFLSGAATLILGQIAFATVRSTPIRLAIGAIYAIPAGVAGFHAIRGLSGIGSAGENWSLAFGSIGALVIGITAWVRVAALSGPEETPPTITTKRGENRTANDGQDLVRDR</sequence>
<dbReference type="EMBL" id="JAGSPA010000001">
    <property type="protein sequence ID" value="MBV7255882.1"/>
    <property type="molecule type" value="Genomic_DNA"/>
</dbReference>
<keyword evidence="2" id="KW-0812">Transmembrane</keyword>
<feature type="region of interest" description="Disordered" evidence="1">
    <location>
        <begin position="137"/>
        <end position="162"/>
    </location>
</feature>
<feature type="transmembrane region" description="Helical" evidence="2">
    <location>
        <begin position="108"/>
        <end position="127"/>
    </location>
</feature>
<dbReference type="Proteomes" id="UP000722336">
    <property type="component" value="Unassembled WGS sequence"/>
</dbReference>
<evidence type="ECO:0000313" key="4">
    <source>
        <dbReference type="Proteomes" id="UP000722336"/>
    </source>
</evidence>
<proteinExistence type="predicted"/>
<feature type="compositionally biased region" description="Basic and acidic residues" evidence="1">
    <location>
        <begin position="145"/>
        <end position="162"/>
    </location>
</feature>
<keyword evidence="4" id="KW-1185">Reference proteome</keyword>
<evidence type="ECO:0000256" key="1">
    <source>
        <dbReference type="SAM" id="MobiDB-lite"/>
    </source>
</evidence>
<keyword evidence="2" id="KW-1133">Transmembrane helix</keyword>
<comment type="caution">
    <text evidence="3">The sequence shown here is derived from an EMBL/GenBank/DDBJ whole genome shotgun (WGS) entry which is preliminary data.</text>
</comment>
<accession>A0ABS6SBT3</accession>
<reference evidence="3 4" key="1">
    <citation type="submission" date="2021-04" db="EMBL/GenBank/DDBJ databases">
        <authorList>
            <person name="Pira H."/>
            <person name="Risdian C."/>
            <person name="Wink J."/>
        </authorList>
    </citation>
    <scope>NUCLEOTIDE SEQUENCE [LARGE SCALE GENOMIC DNA]</scope>
    <source>
        <strain evidence="3 4">WHA3</strain>
    </source>
</reference>
<feature type="transmembrane region" description="Helical" evidence="2">
    <location>
        <begin position="78"/>
        <end position="96"/>
    </location>
</feature>
<name>A0ABS6SBT3_9SPHN</name>
<evidence type="ECO:0000313" key="3">
    <source>
        <dbReference type="EMBL" id="MBV7255882.1"/>
    </source>
</evidence>
<dbReference type="RefSeq" id="WP_218444277.1">
    <property type="nucleotide sequence ID" value="NZ_JAGSPA010000001.1"/>
</dbReference>
<feature type="transmembrane region" description="Helical" evidence="2">
    <location>
        <begin position="46"/>
        <end position="71"/>
    </location>
</feature>
<feature type="transmembrane region" description="Helical" evidence="2">
    <location>
        <begin position="7"/>
        <end position="40"/>
    </location>
</feature>
<evidence type="ECO:0000256" key="2">
    <source>
        <dbReference type="SAM" id="Phobius"/>
    </source>
</evidence>
<organism evidence="3 4">
    <name type="scientific">Pacificimonas pallii</name>
    <dbReference type="NCBI Taxonomy" id="2827236"/>
    <lineage>
        <taxon>Bacteria</taxon>
        <taxon>Pseudomonadati</taxon>
        <taxon>Pseudomonadota</taxon>
        <taxon>Alphaproteobacteria</taxon>
        <taxon>Sphingomonadales</taxon>
        <taxon>Sphingosinicellaceae</taxon>
        <taxon>Pacificimonas</taxon>
    </lineage>
</organism>
<gene>
    <name evidence="3" type="ORF">KCG44_03685</name>
</gene>
<keyword evidence="2" id="KW-0472">Membrane</keyword>